<comment type="caution">
    <text evidence="1">The sequence shown here is derived from an EMBL/GenBank/DDBJ whole genome shotgun (WGS) entry which is preliminary data.</text>
</comment>
<gene>
    <name evidence="1" type="ORF">GO986_09010</name>
</gene>
<reference evidence="1 2" key="1">
    <citation type="submission" date="2019-12" db="EMBL/GenBank/DDBJ databases">
        <title>Deinococcus sp. HMF7620 Genome sequencing and assembly.</title>
        <authorList>
            <person name="Kang H."/>
            <person name="Kim H."/>
            <person name="Joh K."/>
        </authorList>
    </citation>
    <scope>NUCLEOTIDE SEQUENCE [LARGE SCALE GENOMIC DNA]</scope>
    <source>
        <strain evidence="1 2">HMF7620</strain>
    </source>
</reference>
<proteinExistence type="predicted"/>
<name>A0A7C9M8F8_9DEIO</name>
<sequence length="155" mass="16114">MTGSSDPPALTTQQLAAVRTYATAAALNYHNATVPVDDQVDLPASFELHGSLKLVAADVLEAACLQASKAATGSSGGVKRVKVEGEVEIERFAATPVDSVTAQTWCDRAARLRKEVSAASGGGIRVIPSPVAGMRVGGNPEPVFRVTRPCREDSP</sequence>
<dbReference type="AlphaFoldDB" id="A0A7C9M8F8"/>
<evidence type="ECO:0000313" key="1">
    <source>
        <dbReference type="EMBL" id="MVN86903.1"/>
    </source>
</evidence>
<protein>
    <submittedName>
        <fullName evidence="1">Uncharacterized protein</fullName>
    </submittedName>
</protein>
<accession>A0A7C9M8F8</accession>
<dbReference type="Proteomes" id="UP000483286">
    <property type="component" value="Unassembled WGS sequence"/>
</dbReference>
<evidence type="ECO:0000313" key="2">
    <source>
        <dbReference type="Proteomes" id="UP000483286"/>
    </source>
</evidence>
<organism evidence="1 2">
    <name type="scientific">Deinococcus arboris</name>
    <dbReference type="NCBI Taxonomy" id="2682977"/>
    <lineage>
        <taxon>Bacteria</taxon>
        <taxon>Thermotogati</taxon>
        <taxon>Deinococcota</taxon>
        <taxon>Deinococci</taxon>
        <taxon>Deinococcales</taxon>
        <taxon>Deinococcaceae</taxon>
        <taxon>Deinococcus</taxon>
    </lineage>
</organism>
<dbReference type="RefSeq" id="WP_157458954.1">
    <property type="nucleotide sequence ID" value="NZ_WQLB01000009.1"/>
</dbReference>
<dbReference type="EMBL" id="WQLB01000009">
    <property type="protein sequence ID" value="MVN86903.1"/>
    <property type="molecule type" value="Genomic_DNA"/>
</dbReference>
<keyword evidence="2" id="KW-1185">Reference proteome</keyword>